<evidence type="ECO:0008006" key="4">
    <source>
        <dbReference type="Google" id="ProtNLM"/>
    </source>
</evidence>
<dbReference type="InterPro" id="IPR015915">
    <property type="entry name" value="Kelch-typ_b-propeller"/>
</dbReference>
<feature type="signal peptide" evidence="1">
    <location>
        <begin position="1"/>
        <end position="19"/>
    </location>
</feature>
<evidence type="ECO:0000313" key="2">
    <source>
        <dbReference type="EMBL" id="GMI22192.1"/>
    </source>
</evidence>
<dbReference type="EMBL" id="BRYB01000076">
    <property type="protein sequence ID" value="GMI22192.1"/>
    <property type="molecule type" value="Genomic_DNA"/>
</dbReference>
<gene>
    <name evidence="2" type="ORF">TeGR_g7263</name>
</gene>
<name>A0ABQ6M9U0_9STRA</name>
<organism evidence="2 3">
    <name type="scientific">Tetraparma gracilis</name>
    <dbReference type="NCBI Taxonomy" id="2962635"/>
    <lineage>
        <taxon>Eukaryota</taxon>
        <taxon>Sar</taxon>
        <taxon>Stramenopiles</taxon>
        <taxon>Ochrophyta</taxon>
        <taxon>Bolidophyceae</taxon>
        <taxon>Parmales</taxon>
        <taxon>Triparmaceae</taxon>
        <taxon>Tetraparma</taxon>
    </lineage>
</organism>
<evidence type="ECO:0000256" key="1">
    <source>
        <dbReference type="SAM" id="SignalP"/>
    </source>
</evidence>
<dbReference type="InterPro" id="IPR011043">
    <property type="entry name" value="Gal_Oxase/kelch_b-propeller"/>
</dbReference>
<proteinExistence type="predicted"/>
<reference evidence="2 3" key="1">
    <citation type="journal article" date="2023" name="Commun. Biol.">
        <title>Genome analysis of Parmales, the sister group of diatoms, reveals the evolutionary specialization of diatoms from phago-mixotrophs to photoautotrophs.</title>
        <authorList>
            <person name="Ban H."/>
            <person name="Sato S."/>
            <person name="Yoshikawa S."/>
            <person name="Yamada K."/>
            <person name="Nakamura Y."/>
            <person name="Ichinomiya M."/>
            <person name="Sato N."/>
            <person name="Blanc-Mathieu R."/>
            <person name="Endo H."/>
            <person name="Kuwata A."/>
            <person name="Ogata H."/>
        </authorList>
    </citation>
    <scope>NUCLEOTIDE SEQUENCE [LARGE SCALE GENOMIC DNA]</scope>
</reference>
<comment type="caution">
    <text evidence="2">The sequence shown here is derived from an EMBL/GenBank/DDBJ whole genome shotgun (WGS) entry which is preliminary data.</text>
</comment>
<dbReference type="Gene3D" id="2.120.10.80">
    <property type="entry name" value="Kelch-type beta propeller"/>
    <property type="match status" value="2"/>
</dbReference>
<feature type="chain" id="PRO_5046304669" description="Galactose oxidase" evidence="1">
    <location>
        <begin position="20"/>
        <end position="402"/>
    </location>
</feature>
<dbReference type="Pfam" id="PF01344">
    <property type="entry name" value="Kelch_1"/>
    <property type="match status" value="1"/>
</dbReference>
<accession>A0ABQ6M9U0</accession>
<dbReference type="PANTHER" id="PTHR46375:SF3">
    <property type="entry name" value="KELCH REPEAT AND BTB DOMAIN-CONTAINING PROTEIN 13"/>
    <property type="match status" value="1"/>
</dbReference>
<dbReference type="SUPFAM" id="SSF50965">
    <property type="entry name" value="Galactose oxidase, central domain"/>
    <property type="match status" value="1"/>
</dbReference>
<evidence type="ECO:0000313" key="3">
    <source>
        <dbReference type="Proteomes" id="UP001165060"/>
    </source>
</evidence>
<keyword evidence="1" id="KW-0732">Signal</keyword>
<dbReference type="SMART" id="SM00612">
    <property type="entry name" value="Kelch"/>
    <property type="match status" value="3"/>
</dbReference>
<dbReference type="PANTHER" id="PTHR46375">
    <property type="entry name" value="KELCH REPEAT AND BTB DOMAIN-CONTAINING PROTEIN 13-RELATED"/>
    <property type="match status" value="1"/>
</dbReference>
<dbReference type="Proteomes" id="UP001165060">
    <property type="component" value="Unassembled WGS sequence"/>
</dbReference>
<sequence length="402" mass="42709">MFSKSLSLLGLAALPASFADHVHDHSSTITWASPTNLPLARSDLTATVASSTASGVGSEKIFLVGGCDAEAQIAADWGGYFCPSVTNRCDAYDPVTDTYSDCADAPQPRYRHAAANVNGKIFLVGGSDPMDAAVKDIEVYDPIADSWSVYGTWEGATSDLAAFAIGTDLYVVGGYDVTDFAFTAQTAMFKIDTTLDELSLEAAEPLNTGRGDIFAAVADNHAYVTGGFTHEDSWCSPHASVERIDLANPSAGWEVVESTAYNRGDKALVHMNGFIYAVGGETKEGCDGEASGTTKPVEHVEVYDVSTGKWVEDTVIPEETFRFVAVGHEASDSIFIFGGQNYHDETCDCYPISDEVLKFTDSSWVIDILDDVNGSGPGFKPGLSAGAGLASLFTAAMLFMYI</sequence>
<dbReference type="InterPro" id="IPR006652">
    <property type="entry name" value="Kelch_1"/>
</dbReference>
<dbReference type="InterPro" id="IPR052392">
    <property type="entry name" value="Kelch-BTB_domain-containing"/>
</dbReference>
<keyword evidence="3" id="KW-1185">Reference proteome</keyword>
<protein>
    <recommendedName>
        <fullName evidence="4">Galactose oxidase</fullName>
    </recommendedName>
</protein>